<organism evidence="1 2">
    <name type="scientific">Ciceribacter ferrooxidans</name>
    <dbReference type="NCBI Taxonomy" id="2509717"/>
    <lineage>
        <taxon>Bacteria</taxon>
        <taxon>Pseudomonadati</taxon>
        <taxon>Pseudomonadota</taxon>
        <taxon>Alphaproteobacteria</taxon>
        <taxon>Hyphomicrobiales</taxon>
        <taxon>Rhizobiaceae</taxon>
        <taxon>Ciceribacter</taxon>
    </lineage>
</organism>
<proteinExistence type="predicted"/>
<reference evidence="1 2" key="1">
    <citation type="submission" date="2019-01" db="EMBL/GenBank/DDBJ databases">
        <authorList>
            <person name="Deng T."/>
        </authorList>
    </citation>
    <scope>NUCLEOTIDE SEQUENCE [LARGE SCALE GENOMIC DNA]</scope>
    <source>
        <strain evidence="1 2">F8825</strain>
    </source>
</reference>
<evidence type="ECO:0000313" key="2">
    <source>
        <dbReference type="Proteomes" id="UP000291088"/>
    </source>
</evidence>
<dbReference type="Proteomes" id="UP000291088">
    <property type="component" value="Unassembled WGS sequence"/>
</dbReference>
<comment type="caution">
    <text evidence="1">The sequence shown here is derived from an EMBL/GenBank/DDBJ whole genome shotgun (WGS) entry which is preliminary data.</text>
</comment>
<sequence length="116" mass="12290">MSVASDVAKTPGLRSLNRNYHAYLNSSDPRMTAVAAYALAYAEFEAANGVEAIPTDPELSDEALREALASFTKDGVVTDATLEEAKSILGVGPEVGKIDQIRESLATDESELEAAE</sequence>
<evidence type="ECO:0000313" key="1">
    <source>
        <dbReference type="EMBL" id="RYC15773.1"/>
    </source>
</evidence>
<dbReference type="AlphaFoldDB" id="A0A4Q2TEV7"/>
<gene>
    <name evidence="1" type="ORF">EUU22_09165</name>
</gene>
<keyword evidence="2" id="KW-1185">Reference proteome</keyword>
<name>A0A4Q2TEV7_9HYPH</name>
<accession>A0A4Q2TEV7</accession>
<protein>
    <submittedName>
        <fullName evidence="1">Uncharacterized protein</fullName>
    </submittedName>
</protein>
<dbReference type="EMBL" id="SDVB01000191">
    <property type="protein sequence ID" value="RYC15773.1"/>
    <property type="molecule type" value="Genomic_DNA"/>
</dbReference>